<evidence type="ECO:0000256" key="7">
    <source>
        <dbReference type="RuleBase" id="RU369116"/>
    </source>
</evidence>
<dbReference type="GO" id="GO:0005886">
    <property type="term" value="C:plasma membrane"/>
    <property type="evidence" value="ECO:0007669"/>
    <property type="project" value="UniProtKB-SubCell"/>
</dbReference>
<dbReference type="RefSeq" id="WP_161008576.1">
    <property type="nucleotide sequence ID" value="NZ_WWCN01000014.1"/>
</dbReference>
<comment type="catalytic activity">
    <reaction evidence="7">
        <text>a quaternary ammonium(out) + ATP + H2O = a quaternary ammonium(in) + ADP + phosphate + H(+)</text>
        <dbReference type="Rhea" id="RHEA:11036"/>
        <dbReference type="ChEBI" id="CHEBI:15377"/>
        <dbReference type="ChEBI" id="CHEBI:15378"/>
        <dbReference type="ChEBI" id="CHEBI:30616"/>
        <dbReference type="ChEBI" id="CHEBI:35267"/>
        <dbReference type="ChEBI" id="CHEBI:43474"/>
        <dbReference type="ChEBI" id="CHEBI:456216"/>
    </reaction>
</comment>
<dbReference type="PROSITE" id="PS50893">
    <property type="entry name" value="ABC_TRANSPORTER_2"/>
    <property type="match status" value="1"/>
</dbReference>
<keyword evidence="10" id="KW-1185">Reference proteome</keyword>
<keyword evidence="5 7" id="KW-0547">Nucleotide-binding</keyword>
<evidence type="ECO:0000313" key="10">
    <source>
        <dbReference type="Proteomes" id="UP000479335"/>
    </source>
</evidence>
<proteinExistence type="inferred from homology"/>
<reference evidence="9 10" key="1">
    <citation type="submission" date="2019-12" db="EMBL/GenBank/DDBJ databases">
        <title>Novel species isolated from a subtropical stream in China.</title>
        <authorList>
            <person name="Lu H."/>
        </authorList>
    </citation>
    <scope>NUCLEOTIDE SEQUENCE [LARGE SCALE GENOMIC DNA]</scope>
    <source>
        <strain evidence="9 10">FT135W</strain>
    </source>
</reference>
<dbReference type="GO" id="GO:0005524">
    <property type="term" value="F:ATP binding"/>
    <property type="evidence" value="ECO:0007669"/>
    <property type="project" value="UniProtKB-UniRule"/>
</dbReference>
<comment type="subunit">
    <text evidence="7">The complex is probably composed of two ATP-binding proteins, two transmembrane proteins and a solute-binding protein.</text>
</comment>
<evidence type="ECO:0000256" key="1">
    <source>
        <dbReference type="ARBA" id="ARBA00005417"/>
    </source>
</evidence>
<keyword evidence="3" id="KW-1003">Cell membrane</keyword>
<accession>A0A6L8KH27</accession>
<dbReference type="PROSITE" id="PS00211">
    <property type="entry name" value="ABC_TRANSPORTER_1"/>
    <property type="match status" value="1"/>
</dbReference>
<dbReference type="InterPro" id="IPR005892">
    <property type="entry name" value="Gly-betaine_transp_ATP-bd"/>
</dbReference>
<dbReference type="GO" id="GO:0031460">
    <property type="term" value="P:glycine betaine transport"/>
    <property type="evidence" value="ECO:0007669"/>
    <property type="project" value="InterPro"/>
</dbReference>
<dbReference type="InterPro" id="IPR027417">
    <property type="entry name" value="P-loop_NTPase"/>
</dbReference>
<keyword evidence="7" id="KW-0472">Membrane</keyword>
<comment type="caution">
    <text evidence="9">The sequence shown here is derived from an EMBL/GenBank/DDBJ whole genome shotgun (WGS) entry which is preliminary data.</text>
</comment>
<evidence type="ECO:0000256" key="6">
    <source>
        <dbReference type="ARBA" id="ARBA00022840"/>
    </source>
</evidence>
<keyword evidence="2 7" id="KW-0813">Transport</keyword>
<dbReference type="PANTHER" id="PTHR43117:SF4">
    <property type="entry name" value="OSMOPROTECTANT IMPORT ATP-BINDING PROTEIN OSMV"/>
    <property type="match status" value="1"/>
</dbReference>
<dbReference type="InterPro" id="IPR003593">
    <property type="entry name" value="AAA+_ATPase"/>
</dbReference>
<dbReference type="InterPro" id="IPR017871">
    <property type="entry name" value="ABC_transporter-like_CS"/>
</dbReference>
<name>A0A6L8KH27_9BURK</name>
<evidence type="ECO:0000313" key="9">
    <source>
        <dbReference type="EMBL" id="MYM25122.1"/>
    </source>
</evidence>
<dbReference type="NCBIfam" id="TIGR01186">
    <property type="entry name" value="proV"/>
    <property type="match status" value="1"/>
</dbReference>
<sequence>MINLRGIEKHYGSVTALNQVNLDIARGELVVLIGPSGCGKSTLLRTVNRMTEPSAGQIIIDGLNVLESDPVLLRRSIGYVIQNVGLFPHMTVRENVAVVPQLLGWDKAKRLRRADEMLELVRLDPHKFGARYPGQLSGGQQQRVGIARALAADPALLLMDEPFSAVDPITREQLQEELLRIQRDVRKTILFVTHDIDEAIRLADKICLLRDGAVVQYGDPDTLLRQPADAFVAQFFGQEPALRRLARYSVADFARRDAVSVAAAVAALSAGAASVPLHTGARTALSRLLGGQQQLAVTDEAGHVVGQVTLADLRLGGTASTAGAARAAVAAAAQAATYAGDAASSGRALAA</sequence>
<dbReference type="PANTHER" id="PTHR43117">
    <property type="entry name" value="OSMOPROTECTANT IMPORT ATP-BINDING PROTEIN OSMV"/>
    <property type="match status" value="1"/>
</dbReference>
<keyword evidence="7" id="KW-0997">Cell inner membrane</keyword>
<dbReference type="EMBL" id="WWCN01000014">
    <property type="protein sequence ID" value="MYM25122.1"/>
    <property type="molecule type" value="Genomic_DNA"/>
</dbReference>
<comment type="subcellular location">
    <subcellularLocation>
        <location evidence="7">Cell inner membrane</location>
        <topology evidence="7">Peripheral membrane protein</topology>
    </subcellularLocation>
</comment>
<dbReference type="Proteomes" id="UP000479335">
    <property type="component" value="Unassembled WGS sequence"/>
</dbReference>
<dbReference type="GO" id="GO:0016887">
    <property type="term" value="F:ATP hydrolysis activity"/>
    <property type="evidence" value="ECO:0007669"/>
    <property type="project" value="UniProtKB-UniRule"/>
</dbReference>
<keyword evidence="6 7" id="KW-0067">ATP-binding</keyword>
<comment type="similarity">
    <text evidence="1 7">Belongs to the ABC transporter superfamily.</text>
</comment>
<dbReference type="SUPFAM" id="SSF52540">
    <property type="entry name" value="P-loop containing nucleoside triphosphate hydrolases"/>
    <property type="match status" value="1"/>
</dbReference>
<evidence type="ECO:0000256" key="4">
    <source>
        <dbReference type="ARBA" id="ARBA00022737"/>
    </source>
</evidence>
<organism evidence="9 10">
    <name type="scientific">Duganella flavida</name>
    <dbReference type="NCBI Taxonomy" id="2692175"/>
    <lineage>
        <taxon>Bacteria</taxon>
        <taxon>Pseudomonadati</taxon>
        <taxon>Pseudomonadota</taxon>
        <taxon>Betaproteobacteria</taxon>
        <taxon>Burkholderiales</taxon>
        <taxon>Oxalobacteraceae</taxon>
        <taxon>Telluria group</taxon>
        <taxon>Duganella</taxon>
    </lineage>
</organism>
<protein>
    <recommendedName>
        <fullName evidence="7">Quaternary amine transport ATP-binding protein</fullName>
        <ecNumber evidence="7">7.6.2.9</ecNumber>
    </recommendedName>
</protein>
<dbReference type="GO" id="GO:0015418">
    <property type="term" value="F:ABC-type quaternary ammonium compound transporting activity"/>
    <property type="evidence" value="ECO:0007669"/>
    <property type="project" value="UniProtKB-EC"/>
</dbReference>
<evidence type="ECO:0000256" key="2">
    <source>
        <dbReference type="ARBA" id="ARBA00022448"/>
    </source>
</evidence>
<keyword evidence="4" id="KW-0677">Repeat</keyword>
<dbReference type="Gene3D" id="3.40.50.300">
    <property type="entry name" value="P-loop containing nucleotide triphosphate hydrolases"/>
    <property type="match status" value="1"/>
</dbReference>
<evidence type="ECO:0000256" key="3">
    <source>
        <dbReference type="ARBA" id="ARBA00022475"/>
    </source>
</evidence>
<dbReference type="InterPro" id="IPR003439">
    <property type="entry name" value="ABC_transporter-like_ATP-bd"/>
</dbReference>
<dbReference type="SMART" id="SM00382">
    <property type="entry name" value="AAA"/>
    <property type="match status" value="1"/>
</dbReference>
<dbReference type="Pfam" id="PF00005">
    <property type="entry name" value="ABC_tran"/>
    <property type="match status" value="1"/>
</dbReference>
<evidence type="ECO:0000259" key="8">
    <source>
        <dbReference type="PROSITE" id="PS50893"/>
    </source>
</evidence>
<evidence type="ECO:0000256" key="5">
    <source>
        <dbReference type="ARBA" id="ARBA00022741"/>
    </source>
</evidence>
<gene>
    <name evidence="9" type="ORF">GTP46_21065</name>
</gene>
<dbReference type="EC" id="7.6.2.9" evidence="7"/>
<dbReference type="GO" id="GO:0006865">
    <property type="term" value="P:amino acid transport"/>
    <property type="evidence" value="ECO:0007669"/>
    <property type="project" value="UniProtKB-UniRule"/>
</dbReference>
<dbReference type="FunFam" id="3.40.50.300:FF:000425">
    <property type="entry name" value="Probable ABC transporter, ATP-binding subunit"/>
    <property type="match status" value="1"/>
</dbReference>
<dbReference type="AlphaFoldDB" id="A0A6L8KH27"/>
<feature type="domain" description="ABC transporter" evidence="8">
    <location>
        <begin position="2"/>
        <end position="236"/>
    </location>
</feature>